<organism evidence="3 4">
    <name type="scientific">Panagrellus redivivus</name>
    <name type="common">Microworm</name>
    <dbReference type="NCBI Taxonomy" id="6233"/>
    <lineage>
        <taxon>Eukaryota</taxon>
        <taxon>Metazoa</taxon>
        <taxon>Ecdysozoa</taxon>
        <taxon>Nematoda</taxon>
        <taxon>Chromadorea</taxon>
        <taxon>Rhabditida</taxon>
        <taxon>Tylenchina</taxon>
        <taxon>Panagrolaimomorpha</taxon>
        <taxon>Panagrolaimoidea</taxon>
        <taxon>Panagrolaimidae</taxon>
        <taxon>Panagrellus</taxon>
    </lineage>
</organism>
<keyword evidence="1" id="KW-0812">Transmembrane</keyword>
<evidence type="ECO:0000313" key="3">
    <source>
        <dbReference type="Proteomes" id="UP000492821"/>
    </source>
</evidence>
<reference evidence="4" key="2">
    <citation type="submission" date="2020-10" db="UniProtKB">
        <authorList>
            <consortium name="WormBaseParasite"/>
        </authorList>
    </citation>
    <scope>IDENTIFICATION</scope>
</reference>
<dbReference type="WBParaSite" id="Pan_g17706.t1">
    <property type="protein sequence ID" value="Pan_g17706.t1"/>
    <property type="gene ID" value="Pan_g17706"/>
</dbReference>
<feature type="transmembrane region" description="Helical" evidence="1">
    <location>
        <begin position="339"/>
        <end position="366"/>
    </location>
</feature>
<feature type="transmembrane region" description="Helical" evidence="1">
    <location>
        <begin position="299"/>
        <end position="319"/>
    </location>
</feature>
<dbReference type="AlphaFoldDB" id="A0A7E4V830"/>
<feature type="transmembrane region" description="Helical" evidence="1">
    <location>
        <begin position="270"/>
        <end position="287"/>
    </location>
</feature>
<feature type="chain" id="PRO_5028910045" evidence="2">
    <location>
        <begin position="20"/>
        <end position="493"/>
    </location>
</feature>
<protein>
    <submittedName>
        <fullName evidence="4">G_PROTEIN_RECEP_F1_2 domain-containing protein</fullName>
    </submittedName>
</protein>
<sequence length="493" mass="55822">MAMSLKLVALLVCFSTVSAINVLDQLVHPNSEKGMVAASTGPANGDSYNCDVPHLNAIQYGFNAALNISTDLTWKHADTLFNLIGNKLGESIESYVYVCEQRKNFYNGLGATYSDCTNSLFLFSQIVDPTATNFTQALLYSSIWHELDFMCNGGMEIGIQSYNDLRAVYSTDAYTQRLQHTLVVFYVLVANIMVKKVRPAFVLLSPYAFQNSKKVEFAAKHGALLFAIVFFFCLTACYFNTNNHHWAVFLPQVVFYSLTYIIGCNSDNRTFQLIQILITSILIPYSYGLTSFVNSTSLVLLLTLAYVLMSIYSFVLYVIHRKHYVKDLSTPQSVSRLNFVDFCTFVLLIVCIFSAIAFTEMVEFWFPLDTDPTRSVQKVSRAYYRLNWYILAGDFICQISLLVGLYIFVTCCNRFKSKAESSDVQIDCYGRTWYSVSHQLFLANSTIATCCSYISLIPYWFFGLTHLVRQNRSNVKPADAQEFGLKPLSEMTV</sequence>
<feature type="transmembrane region" description="Helical" evidence="1">
    <location>
        <begin position="440"/>
        <end position="462"/>
    </location>
</feature>
<feature type="signal peptide" evidence="2">
    <location>
        <begin position="1"/>
        <end position="19"/>
    </location>
</feature>
<accession>A0A7E4V830</accession>
<feature type="transmembrane region" description="Helical" evidence="1">
    <location>
        <begin position="221"/>
        <end position="239"/>
    </location>
</feature>
<proteinExistence type="predicted"/>
<feature type="transmembrane region" description="Helical" evidence="1">
    <location>
        <begin position="245"/>
        <end position="263"/>
    </location>
</feature>
<evidence type="ECO:0000256" key="2">
    <source>
        <dbReference type="SAM" id="SignalP"/>
    </source>
</evidence>
<keyword evidence="2" id="KW-0732">Signal</keyword>
<dbReference type="Proteomes" id="UP000492821">
    <property type="component" value="Unassembled WGS sequence"/>
</dbReference>
<name>A0A7E4V830_PANRE</name>
<keyword evidence="1" id="KW-1133">Transmembrane helix</keyword>
<evidence type="ECO:0000313" key="4">
    <source>
        <dbReference type="WBParaSite" id="Pan_g17706.t1"/>
    </source>
</evidence>
<feature type="transmembrane region" description="Helical" evidence="1">
    <location>
        <begin position="386"/>
        <end position="409"/>
    </location>
</feature>
<feature type="transmembrane region" description="Helical" evidence="1">
    <location>
        <begin position="183"/>
        <end position="209"/>
    </location>
</feature>
<dbReference type="PANTHER" id="PTHR34311">
    <property type="entry name" value="PROTEIN CBG21698-RELATED"/>
    <property type="match status" value="1"/>
</dbReference>
<evidence type="ECO:0000256" key="1">
    <source>
        <dbReference type="SAM" id="Phobius"/>
    </source>
</evidence>
<reference evidence="3" key="1">
    <citation type="journal article" date="2013" name="Genetics">
        <title>The draft genome and transcriptome of Panagrellus redivivus are shaped by the harsh demands of a free-living lifestyle.</title>
        <authorList>
            <person name="Srinivasan J."/>
            <person name="Dillman A.R."/>
            <person name="Macchietto M.G."/>
            <person name="Heikkinen L."/>
            <person name="Lakso M."/>
            <person name="Fracchia K.M."/>
            <person name="Antoshechkin I."/>
            <person name="Mortazavi A."/>
            <person name="Wong G."/>
            <person name="Sternberg P.W."/>
        </authorList>
    </citation>
    <scope>NUCLEOTIDE SEQUENCE [LARGE SCALE GENOMIC DNA]</scope>
    <source>
        <strain evidence="3">MT8872</strain>
    </source>
</reference>
<keyword evidence="1" id="KW-0472">Membrane</keyword>
<keyword evidence="3" id="KW-1185">Reference proteome</keyword>